<dbReference type="eggNOG" id="COG1639">
    <property type="taxonomic scope" value="Bacteria"/>
</dbReference>
<dbReference type="Pfam" id="PF08668">
    <property type="entry name" value="HDOD"/>
    <property type="match status" value="1"/>
</dbReference>
<sequence length="333" mass="34311">MSANPVLTPGPDPAGQDVAATAGSDFAARFLQCGEPRRAVSPGPVPAPPPPGDLGAAAPVSLAEINPPPLPQAFLALRRAAENPMSSVADVATVLSMDPSLAAYVLRLANSALYSPTSRVETVSRAVATIGLGEIETMAAGAMLGRLFEKPPRPDLLRLDDFWKHAVAVGILSRALADRVGERGGERFFVAGLLHDMGRLVLAVAEPGLAASALARTAGGRLPLDAAERLELGFDHAALGGRIVAKWRLPDTLAMAVAGHHEPGLCPDNLMAAAVHAADFMANALGARPSPGTGMPRLDERVLPAFNLAAADPQEFLGILDEGLAAMTALVAP</sequence>
<dbReference type="EMBL" id="JH600068">
    <property type="protein sequence ID" value="EIG52203.1"/>
    <property type="molecule type" value="Genomic_DNA"/>
</dbReference>
<reference evidence="3" key="1">
    <citation type="submission" date="2011-11" db="EMBL/GenBank/DDBJ databases">
        <title>Improved High-Quality Draft sequence of Desulfovibrio sp. U5L.</title>
        <authorList>
            <consortium name="US DOE Joint Genome Institute"/>
            <person name="Lucas S."/>
            <person name="Han J."/>
            <person name="Lapidus A."/>
            <person name="Cheng J.-F."/>
            <person name="Goodwin L."/>
            <person name="Pitluck S."/>
            <person name="Peters L."/>
            <person name="Ovchinnikova G."/>
            <person name="Held B."/>
            <person name="Detter J.C."/>
            <person name="Han C."/>
            <person name="Tapia R."/>
            <person name="Land M."/>
            <person name="Hauser L."/>
            <person name="Kyrpides N."/>
            <person name="Ivanova N."/>
            <person name="Pagani I."/>
            <person name="Gabster J."/>
            <person name="Walker C."/>
            <person name="Stolyar S."/>
            <person name="Stahl D."/>
            <person name="Arkin A."/>
            <person name="Dehal P."/>
            <person name="Hazen T."/>
            <person name="Woyke T."/>
        </authorList>
    </citation>
    <scope>NUCLEOTIDE SEQUENCE [LARGE SCALE GENOMIC DNA]</scope>
    <source>
        <strain evidence="3">U5L</strain>
    </source>
</reference>
<dbReference type="HOGENOM" id="CLU_048246_4_2_7"/>
<dbReference type="InterPro" id="IPR013976">
    <property type="entry name" value="HDOD"/>
</dbReference>
<dbReference type="OrthoDB" id="9803649at2"/>
<evidence type="ECO:0000259" key="2">
    <source>
        <dbReference type="PROSITE" id="PS51833"/>
    </source>
</evidence>
<proteinExistence type="predicted"/>
<dbReference type="InterPro" id="IPR003607">
    <property type="entry name" value="HD/PDEase_dom"/>
</dbReference>
<evidence type="ECO:0000256" key="1">
    <source>
        <dbReference type="SAM" id="MobiDB-lite"/>
    </source>
</evidence>
<protein>
    <submittedName>
        <fullName evidence="3">Putative signal transduction protein</fullName>
    </submittedName>
</protein>
<feature type="compositionally biased region" description="Pro residues" evidence="1">
    <location>
        <begin position="43"/>
        <end position="52"/>
    </location>
</feature>
<dbReference type="STRING" id="596152.DesU5LDRAFT_0497"/>
<feature type="domain" description="HDOD" evidence="2">
    <location>
        <begin position="67"/>
        <end position="263"/>
    </location>
</feature>
<dbReference type="PROSITE" id="PS51833">
    <property type="entry name" value="HDOD"/>
    <property type="match status" value="1"/>
</dbReference>
<organism evidence="3">
    <name type="scientific">Desulfovibrio sp. U5L</name>
    <dbReference type="NCBI Taxonomy" id="596152"/>
    <lineage>
        <taxon>Bacteria</taxon>
        <taxon>Pseudomonadati</taxon>
        <taxon>Thermodesulfobacteriota</taxon>
        <taxon>Desulfovibrionia</taxon>
        <taxon>Desulfovibrionales</taxon>
        <taxon>Desulfovibrionaceae</taxon>
        <taxon>Desulfovibrio</taxon>
    </lineage>
</organism>
<dbReference type="SMART" id="SM00471">
    <property type="entry name" value="HDc"/>
    <property type="match status" value="1"/>
</dbReference>
<dbReference type="PANTHER" id="PTHR33525">
    <property type="match status" value="1"/>
</dbReference>
<dbReference type="SUPFAM" id="SSF109604">
    <property type="entry name" value="HD-domain/PDEase-like"/>
    <property type="match status" value="1"/>
</dbReference>
<dbReference type="AlphaFoldDB" id="I2PXE7"/>
<accession>I2PXE7</accession>
<feature type="region of interest" description="Disordered" evidence="1">
    <location>
        <begin position="37"/>
        <end position="59"/>
    </location>
</feature>
<dbReference type="PANTHER" id="PTHR33525:SF3">
    <property type="entry name" value="RIBONUCLEASE Y"/>
    <property type="match status" value="1"/>
</dbReference>
<dbReference type="CDD" id="cd00077">
    <property type="entry name" value="HDc"/>
    <property type="match status" value="1"/>
</dbReference>
<evidence type="ECO:0000313" key="3">
    <source>
        <dbReference type="EMBL" id="EIG52203.1"/>
    </source>
</evidence>
<dbReference type="Gene3D" id="1.10.3210.10">
    <property type="entry name" value="Hypothetical protein af1432"/>
    <property type="match status" value="1"/>
</dbReference>
<gene>
    <name evidence="3" type="ORF">DesU5LDRAFT_0497</name>
</gene>
<dbReference type="InterPro" id="IPR052340">
    <property type="entry name" value="RNase_Y/CdgJ"/>
</dbReference>
<name>I2PXE7_9BACT</name>